<dbReference type="RefSeq" id="WP_013299213.1">
    <property type="nucleotide sequence ID" value="NC_014414.1"/>
</dbReference>
<accession>E0TB30</accession>
<organism evidence="1 2">
    <name type="scientific">Parvularcula bermudensis (strain ATCC BAA-594 / HTCC2503 / KCTC 12087)</name>
    <dbReference type="NCBI Taxonomy" id="314260"/>
    <lineage>
        <taxon>Bacteria</taxon>
        <taxon>Pseudomonadati</taxon>
        <taxon>Pseudomonadota</taxon>
        <taxon>Alphaproteobacteria</taxon>
        <taxon>Parvularculales</taxon>
        <taxon>Parvularculaceae</taxon>
        <taxon>Parvularcula</taxon>
    </lineage>
</organism>
<protein>
    <submittedName>
        <fullName evidence="1">Uncharacterized protein</fullName>
    </submittedName>
</protein>
<dbReference type="KEGG" id="pbr:PB2503_00792"/>
<evidence type="ECO:0000313" key="1">
    <source>
        <dbReference type="EMBL" id="ADM08239.1"/>
    </source>
</evidence>
<keyword evidence="2" id="KW-1185">Reference proteome</keyword>
<sequence length="429" mass="46381">MGHQEYLRRTAFVRCLFIEPPKDVVRAAADHPIEFVGSERQPDIVLADLREIPDEQLAGRIATAQQAATGTPLLFLIGGDQRRAAPILSAVSIDTVVMSAPGEAFLMTAIKRRVLQADRAEEVALRLEAMAALGRGALPVPCLRPQPRALFVGLPGALSLKTLTGLTRLTPTGAALSRHQALTLLEMKAADRVFIQPHKQRRQMTGLVRLIRRHSELSSLPVIVLEKHAKGRHRAFWATAGANAVVEIDDLPLAVGMAEQLSRESQLAKSVEDNLADLSFTDDGTQSRLCGGRFFEAVLAQRCRSAHAPFSLGAVRLIPQSLGTPHPAIFSEPAVYAAMGATNTDLIMRAAPDLLLISLPGSDRIAARRTLRLLATLISDLKFGATEEARTFATRTAVVSARQGADPKTLIRQLVAAVGEERAETRELA</sequence>
<gene>
    <name evidence="1" type="ordered locus">PB2503_00792</name>
</gene>
<dbReference type="HOGENOM" id="CLU_639116_0_0_5"/>
<dbReference type="OrthoDB" id="9833044at2"/>
<name>E0TB30_PARBH</name>
<dbReference type="STRING" id="314260.PB2503_00792"/>
<reference evidence="2" key="1">
    <citation type="submission" date="2010-08" db="EMBL/GenBank/DDBJ databases">
        <title>Genome sequence of Parvularcula bermudensis HTCC2503.</title>
        <authorList>
            <person name="Kang D.-M."/>
            <person name="Oh H.-M."/>
            <person name="Cho J.-C."/>
        </authorList>
    </citation>
    <scope>NUCLEOTIDE SEQUENCE [LARGE SCALE GENOMIC DNA]</scope>
    <source>
        <strain evidence="2">ATCC BAA-594 / HTCC2503 / KCTC 12087</strain>
    </source>
</reference>
<reference evidence="1 2" key="2">
    <citation type="journal article" date="2011" name="J. Bacteriol.">
        <title>Complete genome sequence of strain HTCC2503T of Parvularcula bermudensis, the type species of the order "Parvularculales" in the class Alphaproteobacteria.</title>
        <authorList>
            <person name="Oh H.M."/>
            <person name="Kang I."/>
            <person name="Vergin K.L."/>
            <person name="Kang D."/>
            <person name="Rhee K.H."/>
            <person name="Giovannoni S.J."/>
            <person name="Cho J.C."/>
        </authorList>
    </citation>
    <scope>NUCLEOTIDE SEQUENCE [LARGE SCALE GENOMIC DNA]</scope>
    <source>
        <strain evidence="2">ATCC BAA-594 / HTCC2503 / KCTC 12087</strain>
    </source>
</reference>
<dbReference type="EMBL" id="CP002156">
    <property type="protein sequence ID" value="ADM08239.1"/>
    <property type="molecule type" value="Genomic_DNA"/>
</dbReference>
<dbReference type="Proteomes" id="UP000001302">
    <property type="component" value="Chromosome"/>
</dbReference>
<evidence type="ECO:0000313" key="2">
    <source>
        <dbReference type="Proteomes" id="UP000001302"/>
    </source>
</evidence>
<proteinExistence type="predicted"/>
<dbReference type="AlphaFoldDB" id="E0TB30"/>